<evidence type="ECO:0000313" key="1">
    <source>
        <dbReference type="EMBL" id="QOR58226.1"/>
    </source>
</evidence>
<keyword evidence="2" id="KW-1185">Reference proteome</keyword>
<dbReference type="RefSeq" id="YP_010110384.1">
    <property type="nucleotide sequence ID" value="NC_055870.1"/>
</dbReference>
<reference evidence="1 2" key="1">
    <citation type="submission" date="2020-07" db="EMBL/GenBank/DDBJ databases">
        <title>Taxonomic proposal: Crassvirales, a new order of highly abundant and diverse bacterial viruses.</title>
        <authorList>
            <person name="Shkoporov A.N."/>
            <person name="Stockdale S.R."/>
            <person name="Guerin E."/>
            <person name="Ross R.P."/>
            <person name="Hill C."/>
        </authorList>
    </citation>
    <scope>NUCLEOTIDE SEQUENCE [LARGE SCALE GENOMIC DNA]</scope>
</reference>
<dbReference type="EMBL" id="MT774377">
    <property type="protein sequence ID" value="QOR58226.1"/>
    <property type="molecule type" value="Genomic_DNA"/>
</dbReference>
<proteinExistence type="predicted"/>
<sequence>MFEVEDWVEELIQRIMNAFGCTREQAMIEISKYI</sequence>
<protein>
    <submittedName>
        <fullName evidence="1">Uncharacterized protein</fullName>
    </submittedName>
</protein>
<evidence type="ECO:0000313" key="2">
    <source>
        <dbReference type="Proteomes" id="UP000593899"/>
    </source>
</evidence>
<dbReference type="KEGG" id="vg:65128682"/>
<dbReference type="Proteomes" id="UP000593899">
    <property type="component" value="Segment"/>
</dbReference>
<accession>A0A7M1RVA4</accession>
<organism evidence="1 2">
    <name type="scientific">uncultured phage cr107_1</name>
    <dbReference type="NCBI Taxonomy" id="2772061"/>
    <lineage>
        <taxon>Viruses</taxon>
        <taxon>Duplodnaviria</taxon>
        <taxon>Heunggongvirae</taxon>
        <taxon>Uroviricota</taxon>
        <taxon>Caudoviricetes</taxon>
        <taxon>Crassvirales</taxon>
        <taxon>Intestiviridae</taxon>
        <taxon>Churivirinae</taxon>
        <taxon>Jahgtovirus</taxon>
        <taxon>Jahgtovirus intestinihominis</taxon>
    </lineage>
</organism>
<dbReference type="GeneID" id="65128682"/>
<name>A0A7M1RVA4_9CAUD</name>